<evidence type="ECO:0000313" key="5">
    <source>
        <dbReference type="EMBL" id="KAI6657508.1"/>
    </source>
</evidence>
<feature type="compositionally biased region" description="Polar residues" evidence="3">
    <location>
        <begin position="114"/>
        <end position="134"/>
    </location>
</feature>
<proteinExistence type="predicted"/>
<evidence type="ECO:0000256" key="3">
    <source>
        <dbReference type="SAM" id="MobiDB-lite"/>
    </source>
</evidence>
<dbReference type="InterPro" id="IPR018247">
    <property type="entry name" value="EF_Hand_1_Ca_BS"/>
</dbReference>
<dbReference type="SUPFAM" id="SSF47473">
    <property type="entry name" value="EF-hand"/>
    <property type="match status" value="1"/>
</dbReference>
<sequence>MQIKSSNASGAIGALRSYLLSENYQQFQNPRDPTSVNVLSAFSKYDTDKSGYITIDSLRQICDDISSPITDTEIDLLIKECSPLGDGRIDYVGFAKYLLAEHIPLDIEGTYESTTQDNFSPIPSEVKNQFTSRPRSGKPTLANQPKTTEPIIDDSDIDWSNKFGTNFQTGTHFEFGNFRERPKSVYQQDINCEDRSTRPSCPIAVPLPDSKIFPSDKSLRPQTTNRSVFKAPLSGDVDLTPNKQDTSINRGRDRMDSVVLSDGLQQLSLTETQLNFNIPKNPEHSSSLAPPPTSVQMLSQQPAMERPEEYTIKQTEAQRTFRSPQSLDKDIIQRQRAETARTNSRLKDNRKTHFEFGSSCSPNASEMTCQFMGYPPDYNTAPAGASNLPTSHFSVFPREKTNNSSADDTLILENKLKRAASAKHVNPRDPVNLNLRKAFLEFDKDLGGRIAPQDIVDICYQQGINITEKDLQDLMDRCDHDKDGMIDYHDFSQFLTTQHNAFQRQENTSESTTKRDFNPIEDRHISEQKERINAEVKKRYTPSAASHYFHMDHERKPTISATRQHFQHPLSHESTS</sequence>
<keyword evidence="2" id="KW-0106">Calcium</keyword>
<name>A0AAV7K8E9_9METZ</name>
<dbReference type="GO" id="GO:0016460">
    <property type="term" value="C:myosin II complex"/>
    <property type="evidence" value="ECO:0007669"/>
    <property type="project" value="TreeGrafter"/>
</dbReference>
<dbReference type="EMBL" id="JAKMXF010000111">
    <property type="protein sequence ID" value="KAI6657508.1"/>
    <property type="molecule type" value="Genomic_DNA"/>
</dbReference>
<dbReference type="PROSITE" id="PS00018">
    <property type="entry name" value="EF_HAND_1"/>
    <property type="match status" value="1"/>
</dbReference>
<dbReference type="AlphaFoldDB" id="A0AAV7K8E9"/>
<evidence type="ECO:0000256" key="2">
    <source>
        <dbReference type="ARBA" id="ARBA00022837"/>
    </source>
</evidence>
<dbReference type="Gene3D" id="1.10.238.10">
    <property type="entry name" value="EF-hand"/>
    <property type="match status" value="2"/>
</dbReference>
<dbReference type="PANTHER" id="PTHR23048">
    <property type="entry name" value="MYOSIN LIGHT CHAIN 1, 3"/>
    <property type="match status" value="1"/>
</dbReference>
<comment type="caution">
    <text evidence="5">The sequence shown here is derived from an EMBL/GenBank/DDBJ whole genome shotgun (WGS) entry which is preliminary data.</text>
</comment>
<organism evidence="5 6">
    <name type="scientific">Oopsacas minuta</name>
    <dbReference type="NCBI Taxonomy" id="111878"/>
    <lineage>
        <taxon>Eukaryota</taxon>
        <taxon>Metazoa</taxon>
        <taxon>Porifera</taxon>
        <taxon>Hexactinellida</taxon>
        <taxon>Hexasterophora</taxon>
        <taxon>Lyssacinosida</taxon>
        <taxon>Leucopsacidae</taxon>
        <taxon>Oopsacas</taxon>
    </lineage>
</organism>
<dbReference type="PANTHER" id="PTHR23048:SF45">
    <property type="entry name" value="CALMODULIN LIKE 4"/>
    <property type="match status" value="1"/>
</dbReference>
<reference evidence="5 6" key="1">
    <citation type="journal article" date="2023" name="BMC Biol.">
        <title>The compact genome of the sponge Oopsacas minuta (Hexactinellida) is lacking key metazoan core genes.</title>
        <authorList>
            <person name="Santini S."/>
            <person name="Schenkelaars Q."/>
            <person name="Jourda C."/>
            <person name="Duchesne M."/>
            <person name="Belahbib H."/>
            <person name="Rocher C."/>
            <person name="Selva M."/>
            <person name="Riesgo A."/>
            <person name="Vervoort M."/>
            <person name="Leys S.P."/>
            <person name="Kodjabachian L."/>
            <person name="Le Bivic A."/>
            <person name="Borchiellini C."/>
            <person name="Claverie J.M."/>
            <person name="Renard E."/>
        </authorList>
    </citation>
    <scope>NUCLEOTIDE SEQUENCE [LARGE SCALE GENOMIC DNA]</scope>
    <source>
        <strain evidence="5">SPO-2</strain>
    </source>
</reference>
<keyword evidence="1" id="KW-0677">Repeat</keyword>
<feature type="region of interest" description="Disordered" evidence="3">
    <location>
        <begin position="194"/>
        <end position="225"/>
    </location>
</feature>
<dbReference type="Proteomes" id="UP001165289">
    <property type="component" value="Unassembled WGS sequence"/>
</dbReference>
<accession>A0AAV7K8E9</accession>
<dbReference type="InterPro" id="IPR050230">
    <property type="entry name" value="CALM/Myosin/TropC-like"/>
</dbReference>
<dbReference type="CDD" id="cd00051">
    <property type="entry name" value="EFh"/>
    <property type="match status" value="2"/>
</dbReference>
<keyword evidence="6" id="KW-1185">Reference proteome</keyword>
<dbReference type="Pfam" id="PF13499">
    <property type="entry name" value="EF-hand_7"/>
    <property type="match status" value="2"/>
</dbReference>
<feature type="region of interest" description="Disordered" evidence="3">
    <location>
        <begin position="279"/>
        <end position="307"/>
    </location>
</feature>
<feature type="region of interest" description="Disordered" evidence="3">
    <location>
        <begin position="114"/>
        <end position="155"/>
    </location>
</feature>
<evidence type="ECO:0000259" key="4">
    <source>
        <dbReference type="PROSITE" id="PS50222"/>
    </source>
</evidence>
<feature type="region of interest" description="Disordered" evidence="3">
    <location>
        <begin position="503"/>
        <end position="522"/>
    </location>
</feature>
<feature type="region of interest" description="Disordered" evidence="3">
    <location>
        <begin position="557"/>
        <end position="576"/>
    </location>
</feature>
<feature type="domain" description="EF-hand" evidence="4">
    <location>
        <begin position="33"/>
        <end position="68"/>
    </location>
</feature>
<dbReference type="GO" id="GO:0005509">
    <property type="term" value="F:calcium ion binding"/>
    <property type="evidence" value="ECO:0007669"/>
    <property type="project" value="InterPro"/>
</dbReference>
<evidence type="ECO:0000256" key="1">
    <source>
        <dbReference type="ARBA" id="ARBA00022737"/>
    </source>
</evidence>
<dbReference type="InterPro" id="IPR002048">
    <property type="entry name" value="EF_hand_dom"/>
</dbReference>
<dbReference type="SMART" id="SM00054">
    <property type="entry name" value="EFh"/>
    <property type="match status" value="3"/>
</dbReference>
<gene>
    <name evidence="5" type="ORF">LOD99_254</name>
</gene>
<feature type="compositionally biased region" description="Polar residues" evidence="3">
    <location>
        <begin position="279"/>
        <end position="302"/>
    </location>
</feature>
<dbReference type="PROSITE" id="PS50222">
    <property type="entry name" value="EF_HAND_2"/>
    <property type="match status" value="2"/>
</dbReference>
<evidence type="ECO:0000313" key="6">
    <source>
        <dbReference type="Proteomes" id="UP001165289"/>
    </source>
</evidence>
<feature type="domain" description="EF-hand" evidence="4">
    <location>
        <begin position="466"/>
        <end position="501"/>
    </location>
</feature>
<protein>
    <recommendedName>
        <fullName evidence="4">EF-hand domain-containing protein</fullName>
    </recommendedName>
</protein>
<feature type="compositionally biased region" description="Basic and acidic residues" evidence="3">
    <location>
        <begin position="512"/>
        <end position="522"/>
    </location>
</feature>
<dbReference type="InterPro" id="IPR011992">
    <property type="entry name" value="EF-hand-dom_pair"/>
</dbReference>